<reference evidence="3" key="3">
    <citation type="submission" date="2020-12" db="UniProtKB">
        <authorList>
            <consortium name="EnsemblPlants"/>
        </authorList>
    </citation>
    <scope>IDENTIFICATION</scope>
</reference>
<evidence type="ECO:0000256" key="1">
    <source>
        <dbReference type="SAM" id="MobiDB-lite"/>
    </source>
</evidence>
<evidence type="ECO:0000313" key="3">
    <source>
        <dbReference type="EnsemblPlants" id="PAC:32946832.CDS.1"/>
    </source>
</evidence>
<dbReference type="EMBL" id="ABEU02000020">
    <property type="protein sequence ID" value="PNR33388.1"/>
    <property type="molecule type" value="Genomic_DNA"/>
</dbReference>
<dbReference type="EnsemblPlants" id="Pp3c20_19146V3.1">
    <property type="protein sequence ID" value="PAC:32946832.CDS.1"/>
    <property type="gene ID" value="Pp3c20_19146"/>
</dbReference>
<proteinExistence type="predicted"/>
<reference evidence="2 4" key="2">
    <citation type="journal article" date="2018" name="Plant J.">
        <title>The Physcomitrella patens chromosome-scale assembly reveals moss genome structure and evolution.</title>
        <authorList>
            <person name="Lang D."/>
            <person name="Ullrich K.K."/>
            <person name="Murat F."/>
            <person name="Fuchs J."/>
            <person name="Jenkins J."/>
            <person name="Haas F.B."/>
            <person name="Piednoel M."/>
            <person name="Gundlach H."/>
            <person name="Van Bel M."/>
            <person name="Meyberg R."/>
            <person name="Vives C."/>
            <person name="Morata J."/>
            <person name="Symeonidi A."/>
            <person name="Hiss M."/>
            <person name="Muchero W."/>
            <person name="Kamisugi Y."/>
            <person name="Saleh O."/>
            <person name="Blanc G."/>
            <person name="Decker E.L."/>
            <person name="van Gessel N."/>
            <person name="Grimwood J."/>
            <person name="Hayes R.D."/>
            <person name="Graham S.W."/>
            <person name="Gunter L.E."/>
            <person name="McDaniel S.F."/>
            <person name="Hoernstein S.N.W."/>
            <person name="Larsson A."/>
            <person name="Li F.W."/>
            <person name="Perroud P.F."/>
            <person name="Phillips J."/>
            <person name="Ranjan P."/>
            <person name="Rokshar D.S."/>
            <person name="Rothfels C.J."/>
            <person name="Schneider L."/>
            <person name="Shu S."/>
            <person name="Stevenson D.W."/>
            <person name="Thummler F."/>
            <person name="Tillich M."/>
            <person name="Villarreal Aguilar J.C."/>
            <person name="Widiez T."/>
            <person name="Wong G.K."/>
            <person name="Wymore A."/>
            <person name="Zhang Y."/>
            <person name="Zimmer A.D."/>
            <person name="Quatrano R.S."/>
            <person name="Mayer K.F.X."/>
            <person name="Goodstein D."/>
            <person name="Casacuberta J.M."/>
            <person name="Vandepoele K."/>
            <person name="Reski R."/>
            <person name="Cuming A.C."/>
            <person name="Tuskan G.A."/>
            <person name="Maumus F."/>
            <person name="Salse J."/>
            <person name="Schmutz J."/>
            <person name="Rensing S.A."/>
        </authorList>
    </citation>
    <scope>NUCLEOTIDE SEQUENCE [LARGE SCALE GENOMIC DNA]</scope>
    <source>
        <strain evidence="3 4">cv. Gransden 2004</strain>
    </source>
</reference>
<dbReference type="AlphaFoldDB" id="A0A2K1IVV2"/>
<feature type="compositionally biased region" description="Polar residues" evidence="1">
    <location>
        <begin position="1"/>
        <end position="13"/>
    </location>
</feature>
<feature type="region of interest" description="Disordered" evidence="1">
    <location>
        <begin position="1"/>
        <end position="62"/>
    </location>
</feature>
<feature type="compositionally biased region" description="Low complexity" evidence="1">
    <location>
        <begin position="43"/>
        <end position="59"/>
    </location>
</feature>
<dbReference type="Gramene" id="Pp3c20_19146V3.1">
    <property type="protein sequence ID" value="PAC:32946832.CDS.1"/>
    <property type="gene ID" value="Pp3c20_19146"/>
</dbReference>
<reference evidence="2 4" key="1">
    <citation type="journal article" date="2008" name="Science">
        <title>The Physcomitrella genome reveals evolutionary insights into the conquest of land by plants.</title>
        <authorList>
            <person name="Rensing S."/>
            <person name="Lang D."/>
            <person name="Zimmer A."/>
            <person name="Terry A."/>
            <person name="Salamov A."/>
            <person name="Shapiro H."/>
            <person name="Nishiyama T."/>
            <person name="Perroud P.-F."/>
            <person name="Lindquist E."/>
            <person name="Kamisugi Y."/>
            <person name="Tanahashi T."/>
            <person name="Sakakibara K."/>
            <person name="Fujita T."/>
            <person name="Oishi K."/>
            <person name="Shin-I T."/>
            <person name="Kuroki Y."/>
            <person name="Toyoda A."/>
            <person name="Suzuki Y."/>
            <person name="Hashimoto A."/>
            <person name="Yamaguchi K."/>
            <person name="Sugano A."/>
            <person name="Kohara Y."/>
            <person name="Fujiyama A."/>
            <person name="Anterola A."/>
            <person name="Aoki S."/>
            <person name="Ashton N."/>
            <person name="Barbazuk W.B."/>
            <person name="Barker E."/>
            <person name="Bennetzen J."/>
            <person name="Bezanilla M."/>
            <person name="Blankenship R."/>
            <person name="Cho S.H."/>
            <person name="Dutcher S."/>
            <person name="Estelle M."/>
            <person name="Fawcett J.A."/>
            <person name="Gundlach H."/>
            <person name="Hanada K."/>
            <person name="Heyl A."/>
            <person name="Hicks K.A."/>
            <person name="Hugh J."/>
            <person name="Lohr M."/>
            <person name="Mayer K."/>
            <person name="Melkozernov A."/>
            <person name="Murata T."/>
            <person name="Nelson D."/>
            <person name="Pils B."/>
            <person name="Prigge M."/>
            <person name="Reiss B."/>
            <person name="Renner T."/>
            <person name="Rombauts S."/>
            <person name="Rushton P."/>
            <person name="Sanderfoot A."/>
            <person name="Schween G."/>
            <person name="Shiu S.-H."/>
            <person name="Stueber K."/>
            <person name="Theodoulou F.L."/>
            <person name="Tu H."/>
            <person name="Van de Peer Y."/>
            <person name="Verrier P.J."/>
            <person name="Waters E."/>
            <person name="Wood A."/>
            <person name="Yang L."/>
            <person name="Cove D."/>
            <person name="Cuming A."/>
            <person name="Hasebe M."/>
            <person name="Lucas S."/>
            <person name="Mishler D.B."/>
            <person name="Reski R."/>
            <person name="Grigoriev I."/>
            <person name="Quatrano R.S."/>
            <person name="Boore J.L."/>
        </authorList>
    </citation>
    <scope>NUCLEOTIDE SEQUENCE [LARGE SCALE GENOMIC DNA]</scope>
    <source>
        <strain evidence="3 4">cv. Gransden 2004</strain>
    </source>
</reference>
<evidence type="ECO:0000313" key="4">
    <source>
        <dbReference type="Proteomes" id="UP000006727"/>
    </source>
</evidence>
<dbReference type="InParanoid" id="A0A2K1IVV2"/>
<organism evidence="2">
    <name type="scientific">Physcomitrium patens</name>
    <name type="common">Spreading-leaved earth moss</name>
    <name type="synonym">Physcomitrella patens</name>
    <dbReference type="NCBI Taxonomy" id="3218"/>
    <lineage>
        <taxon>Eukaryota</taxon>
        <taxon>Viridiplantae</taxon>
        <taxon>Streptophyta</taxon>
        <taxon>Embryophyta</taxon>
        <taxon>Bryophyta</taxon>
        <taxon>Bryophytina</taxon>
        <taxon>Bryopsida</taxon>
        <taxon>Funariidae</taxon>
        <taxon>Funariales</taxon>
        <taxon>Funariaceae</taxon>
        <taxon>Physcomitrium</taxon>
    </lineage>
</organism>
<evidence type="ECO:0000313" key="2">
    <source>
        <dbReference type="EMBL" id="PNR33388.1"/>
    </source>
</evidence>
<protein>
    <submittedName>
        <fullName evidence="2 3">Uncharacterized protein</fullName>
    </submittedName>
</protein>
<name>A0A2K1IVV2_PHYPA</name>
<dbReference type="Proteomes" id="UP000006727">
    <property type="component" value="Chromosome 20"/>
</dbReference>
<gene>
    <name evidence="2" type="ORF">PHYPA_025332</name>
</gene>
<keyword evidence="4" id="KW-1185">Reference proteome</keyword>
<sequence length="120" mass="13087">MPSRCIDTSSEPASLTCWGKGPGCNHERCTGKRASFSTSSPLATSRTASPARSSSIRVSPPRPIPAVHPLIGSPHSVPPFPRSPVPSFHIRSPPLRTELPWFPMQLWWVLASFVVLFVSE</sequence>
<accession>A0A2K1IVV2</accession>